<gene>
    <name evidence="1" type="ORF">GALL_301820</name>
</gene>
<protein>
    <submittedName>
        <fullName evidence="1">Uncharacterized protein</fullName>
    </submittedName>
</protein>
<evidence type="ECO:0000313" key="1">
    <source>
        <dbReference type="EMBL" id="OIQ87925.1"/>
    </source>
</evidence>
<organism evidence="1">
    <name type="scientific">mine drainage metagenome</name>
    <dbReference type="NCBI Taxonomy" id="410659"/>
    <lineage>
        <taxon>unclassified sequences</taxon>
        <taxon>metagenomes</taxon>
        <taxon>ecological metagenomes</taxon>
    </lineage>
</organism>
<name>A0A1J5RIG8_9ZZZZ</name>
<reference evidence="1" key="1">
    <citation type="submission" date="2016-10" db="EMBL/GenBank/DDBJ databases">
        <title>Sequence of Gallionella enrichment culture.</title>
        <authorList>
            <person name="Poehlein A."/>
            <person name="Muehling M."/>
            <person name="Daniel R."/>
        </authorList>
    </citation>
    <scope>NUCLEOTIDE SEQUENCE</scope>
</reference>
<dbReference type="AlphaFoldDB" id="A0A1J5RIG8"/>
<proteinExistence type="predicted"/>
<comment type="caution">
    <text evidence="1">The sequence shown here is derived from an EMBL/GenBank/DDBJ whole genome shotgun (WGS) entry which is preliminary data.</text>
</comment>
<dbReference type="EMBL" id="MLJW01000396">
    <property type="protein sequence ID" value="OIQ87925.1"/>
    <property type="molecule type" value="Genomic_DNA"/>
</dbReference>
<sequence length="135" mass="14999">MQITVHRAAEIARVRRSIGASTYNAARLLQRRSRDGVAFVPIRSMQVLAVISADEFVFIDSAQRAWAMLAWDRFDAASRLSLAQPIEHDCVSYAPQATEAMLRLPAEFQRALLELSARLRPAQAASVLPLRAPRG</sequence>
<accession>A0A1J5RIG8</accession>